<feature type="transmembrane region" description="Helical" evidence="1">
    <location>
        <begin position="12"/>
        <end position="34"/>
    </location>
</feature>
<evidence type="ECO:0000313" key="2">
    <source>
        <dbReference type="EMBL" id="CAE0644066.1"/>
    </source>
</evidence>
<evidence type="ECO:0000256" key="1">
    <source>
        <dbReference type="SAM" id="Phobius"/>
    </source>
</evidence>
<keyword evidence="1" id="KW-0472">Membrane</keyword>
<organism evidence="2">
    <name type="scientific">Heterosigma akashiwo</name>
    <name type="common">Chromophytic alga</name>
    <name type="synonym">Heterosigma carterae</name>
    <dbReference type="NCBI Taxonomy" id="2829"/>
    <lineage>
        <taxon>Eukaryota</taxon>
        <taxon>Sar</taxon>
        <taxon>Stramenopiles</taxon>
        <taxon>Ochrophyta</taxon>
        <taxon>Raphidophyceae</taxon>
        <taxon>Chattonellales</taxon>
        <taxon>Chattonellaceae</taxon>
        <taxon>Heterosigma</taxon>
    </lineage>
</organism>
<dbReference type="EMBL" id="HBIU01050682">
    <property type="protein sequence ID" value="CAE0644066.1"/>
    <property type="molecule type" value="Transcribed_RNA"/>
</dbReference>
<reference evidence="2" key="1">
    <citation type="submission" date="2021-01" db="EMBL/GenBank/DDBJ databases">
        <authorList>
            <person name="Corre E."/>
            <person name="Pelletier E."/>
            <person name="Niang G."/>
            <person name="Scheremetjew M."/>
            <person name="Finn R."/>
            <person name="Kale V."/>
            <person name="Holt S."/>
            <person name="Cochrane G."/>
            <person name="Meng A."/>
            <person name="Brown T."/>
            <person name="Cohen L."/>
        </authorList>
    </citation>
    <scope>NUCLEOTIDE SEQUENCE</scope>
    <source>
        <strain evidence="2">CCMP3107</strain>
    </source>
</reference>
<protein>
    <submittedName>
        <fullName evidence="2">Uncharacterized protein</fullName>
    </submittedName>
</protein>
<gene>
    <name evidence="2" type="ORF">HAKA00212_LOCUS22443</name>
</gene>
<dbReference type="AlphaFoldDB" id="A0A7S3Y8H6"/>
<keyword evidence="1" id="KW-1133">Transmembrane helix</keyword>
<name>A0A7S3Y8H6_HETAK</name>
<keyword evidence="1" id="KW-0812">Transmembrane</keyword>
<proteinExistence type="predicted"/>
<sequence>MRLRWFCLFLNYYTVLLPPCFSLLVVPVAATIIINRSLLCSIIWYGQPLLPLPGGPLEISGLLAPLLEDEGHTSLESPLGVVHWRRPPQHLPPLLHSCKLRPLPTVLCPHHL</sequence>
<accession>A0A7S3Y8H6</accession>